<evidence type="ECO:0000313" key="2">
    <source>
        <dbReference type="EMBL" id="KAG1529694.1"/>
    </source>
</evidence>
<comment type="caution">
    <text evidence="2">The sequence shown here is derived from an EMBL/GenBank/DDBJ whole genome shotgun (WGS) entry which is preliminary data.</text>
</comment>
<gene>
    <name evidence="2" type="ORF">G6F50_017825</name>
</gene>
<proteinExistence type="predicted"/>
<dbReference type="EMBL" id="JAANIU010014312">
    <property type="protein sequence ID" value="KAG1529694.1"/>
    <property type="molecule type" value="Genomic_DNA"/>
</dbReference>
<organism evidence="2 3">
    <name type="scientific">Rhizopus delemar</name>
    <dbReference type="NCBI Taxonomy" id="936053"/>
    <lineage>
        <taxon>Eukaryota</taxon>
        <taxon>Fungi</taxon>
        <taxon>Fungi incertae sedis</taxon>
        <taxon>Mucoromycota</taxon>
        <taxon>Mucoromycotina</taxon>
        <taxon>Mucoromycetes</taxon>
        <taxon>Mucorales</taxon>
        <taxon>Mucorineae</taxon>
        <taxon>Rhizopodaceae</taxon>
        <taxon>Rhizopus</taxon>
    </lineage>
</organism>
<evidence type="ECO:0000313" key="3">
    <source>
        <dbReference type="Proteomes" id="UP000740926"/>
    </source>
</evidence>
<name>A0A9P7BZN7_9FUNG</name>
<dbReference type="Proteomes" id="UP000740926">
    <property type="component" value="Unassembled WGS sequence"/>
</dbReference>
<feature type="compositionally biased region" description="Polar residues" evidence="1">
    <location>
        <begin position="1"/>
        <end position="21"/>
    </location>
</feature>
<accession>A0A9P7BZN7</accession>
<reference evidence="2 3" key="1">
    <citation type="journal article" date="2020" name="Microb. Genom.">
        <title>Genetic diversity of clinical and environmental Mucorales isolates obtained from an investigation of mucormycosis cases among solid organ transplant recipients.</title>
        <authorList>
            <person name="Nguyen M.H."/>
            <person name="Kaul D."/>
            <person name="Muto C."/>
            <person name="Cheng S.J."/>
            <person name="Richter R.A."/>
            <person name="Bruno V.M."/>
            <person name="Liu G."/>
            <person name="Beyhan S."/>
            <person name="Sundermann A.J."/>
            <person name="Mounaud S."/>
            <person name="Pasculle A.W."/>
            <person name="Nierman W.C."/>
            <person name="Driscoll E."/>
            <person name="Cumbie R."/>
            <person name="Clancy C.J."/>
            <person name="Dupont C.L."/>
        </authorList>
    </citation>
    <scope>NUCLEOTIDE SEQUENCE [LARGE SCALE GENOMIC DNA]</scope>
    <source>
        <strain evidence="2 3">GL24</strain>
    </source>
</reference>
<keyword evidence="3" id="KW-1185">Reference proteome</keyword>
<protein>
    <submittedName>
        <fullName evidence="2">Uncharacterized protein</fullName>
    </submittedName>
</protein>
<feature type="region of interest" description="Disordered" evidence="1">
    <location>
        <begin position="1"/>
        <end position="47"/>
    </location>
</feature>
<sequence length="79" mass="8164">MSQVTSSTASRITVSTNSDENSPIAIRPTHAMRSPQGGCTDERPSIPSGIRMHDRIRAMVAAAAPALLSSASGSSRAPT</sequence>
<evidence type="ECO:0000256" key="1">
    <source>
        <dbReference type="SAM" id="MobiDB-lite"/>
    </source>
</evidence>
<dbReference type="AlphaFoldDB" id="A0A9P7BZN7"/>